<dbReference type="GO" id="GO:0016740">
    <property type="term" value="F:transferase activity"/>
    <property type="evidence" value="ECO:0007669"/>
    <property type="project" value="UniProtKB-KW"/>
</dbReference>
<dbReference type="PROSITE" id="PS52029">
    <property type="entry name" value="LD_TPASE"/>
    <property type="match status" value="1"/>
</dbReference>
<proteinExistence type="inferred from homology"/>
<dbReference type="InterPro" id="IPR038063">
    <property type="entry name" value="Transpep_catalytic_dom"/>
</dbReference>
<evidence type="ECO:0000313" key="12">
    <source>
        <dbReference type="Proteomes" id="UP000239907"/>
    </source>
</evidence>
<dbReference type="SUPFAM" id="SSF141523">
    <property type="entry name" value="L,D-transpeptidase catalytic domain-like"/>
    <property type="match status" value="1"/>
</dbReference>
<keyword evidence="5 7" id="KW-0573">Peptidoglycan synthesis</keyword>
<dbReference type="GO" id="GO:0005576">
    <property type="term" value="C:extracellular region"/>
    <property type="evidence" value="ECO:0007669"/>
    <property type="project" value="TreeGrafter"/>
</dbReference>
<dbReference type="EMBL" id="MQWA01000001">
    <property type="protein sequence ID" value="PQJ27307.1"/>
    <property type="molecule type" value="Genomic_DNA"/>
</dbReference>
<keyword evidence="9" id="KW-0732">Signal</keyword>
<feature type="signal peptide" evidence="9">
    <location>
        <begin position="1"/>
        <end position="23"/>
    </location>
</feature>
<organism evidence="11 12">
    <name type="scientific">Rubritalea profundi</name>
    <dbReference type="NCBI Taxonomy" id="1658618"/>
    <lineage>
        <taxon>Bacteria</taxon>
        <taxon>Pseudomonadati</taxon>
        <taxon>Verrucomicrobiota</taxon>
        <taxon>Verrucomicrobiia</taxon>
        <taxon>Verrucomicrobiales</taxon>
        <taxon>Rubritaleaceae</taxon>
        <taxon>Rubritalea</taxon>
    </lineage>
</organism>
<dbReference type="UniPathway" id="UPA00219"/>
<dbReference type="GO" id="GO:0071555">
    <property type="term" value="P:cell wall organization"/>
    <property type="evidence" value="ECO:0007669"/>
    <property type="project" value="UniProtKB-UniRule"/>
</dbReference>
<reference evidence="11 12" key="1">
    <citation type="submission" date="2016-12" db="EMBL/GenBank/DDBJ databases">
        <title>Study of bacterial adaptation to deep sea.</title>
        <authorList>
            <person name="Song J."/>
            <person name="Yoshizawa S."/>
            <person name="Kogure K."/>
        </authorList>
    </citation>
    <scope>NUCLEOTIDE SEQUENCE [LARGE SCALE GENOMIC DNA]</scope>
    <source>
        <strain evidence="11 12">SAORIC-165</strain>
    </source>
</reference>
<dbReference type="InterPro" id="IPR005490">
    <property type="entry name" value="LD_TPept_cat_dom"/>
</dbReference>
<evidence type="ECO:0000256" key="1">
    <source>
        <dbReference type="ARBA" id="ARBA00004752"/>
    </source>
</evidence>
<comment type="pathway">
    <text evidence="1 7">Cell wall biogenesis; peptidoglycan biosynthesis.</text>
</comment>
<accession>A0A2S7TYH4</accession>
<evidence type="ECO:0000256" key="4">
    <source>
        <dbReference type="ARBA" id="ARBA00022960"/>
    </source>
</evidence>
<protein>
    <submittedName>
        <fullName evidence="11">L,D-transpeptidase</fullName>
    </submittedName>
</protein>
<feature type="domain" description="L,D-TPase catalytic" evidence="10">
    <location>
        <begin position="45"/>
        <end position="177"/>
    </location>
</feature>
<feature type="chain" id="PRO_5015560354" evidence="9">
    <location>
        <begin position="24"/>
        <end position="222"/>
    </location>
</feature>
<dbReference type="PANTHER" id="PTHR30582">
    <property type="entry name" value="L,D-TRANSPEPTIDASE"/>
    <property type="match status" value="1"/>
</dbReference>
<evidence type="ECO:0000256" key="3">
    <source>
        <dbReference type="ARBA" id="ARBA00022679"/>
    </source>
</evidence>
<evidence type="ECO:0000256" key="5">
    <source>
        <dbReference type="ARBA" id="ARBA00022984"/>
    </source>
</evidence>
<name>A0A2S7TYH4_9BACT</name>
<dbReference type="GO" id="GO:0008360">
    <property type="term" value="P:regulation of cell shape"/>
    <property type="evidence" value="ECO:0007669"/>
    <property type="project" value="UniProtKB-UniRule"/>
</dbReference>
<dbReference type="CDD" id="cd16913">
    <property type="entry name" value="YkuD_like"/>
    <property type="match status" value="1"/>
</dbReference>
<feature type="active site" description="Proton donor/acceptor" evidence="7">
    <location>
        <position position="140"/>
    </location>
</feature>
<keyword evidence="12" id="KW-1185">Reference proteome</keyword>
<dbReference type="PANTHER" id="PTHR30582:SF2">
    <property type="entry name" value="L,D-TRANSPEPTIDASE YCIB-RELATED"/>
    <property type="match status" value="1"/>
</dbReference>
<keyword evidence="6 7" id="KW-0961">Cell wall biogenesis/degradation</keyword>
<evidence type="ECO:0000256" key="6">
    <source>
        <dbReference type="ARBA" id="ARBA00023316"/>
    </source>
</evidence>
<dbReference type="Proteomes" id="UP000239907">
    <property type="component" value="Unassembled WGS sequence"/>
</dbReference>
<gene>
    <name evidence="11" type="ORF">BSZ32_01555</name>
</gene>
<dbReference type="AlphaFoldDB" id="A0A2S7TYH4"/>
<evidence type="ECO:0000259" key="10">
    <source>
        <dbReference type="PROSITE" id="PS52029"/>
    </source>
</evidence>
<feature type="active site" description="Nucleophile" evidence="7">
    <location>
        <position position="153"/>
    </location>
</feature>
<dbReference type="OrthoDB" id="189112at2"/>
<dbReference type="Pfam" id="PF03734">
    <property type="entry name" value="YkuD"/>
    <property type="match status" value="1"/>
</dbReference>
<dbReference type="GO" id="GO:0071972">
    <property type="term" value="F:peptidoglycan L,D-transpeptidase activity"/>
    <property type="evidence" value="ECO:0007669"/>
    <property type="project" value="TreeGrafter"/>
</dbReference>
<dbReference type="GO" id="GO:0018104">
    <property type="term" value="P:peptidoglycan-protein cross-linking"/>
    <property type="evidence" value="ECO:0007669"/>
    <property type="project" value="TreeGrafter"/>
</dbReference>
<evidence type="ECO:0000256" key="8">
    <source>
        <dbReference type="SAM" id="MobiDB-lite"/>
    </source>
</evidence>
<keyword evidence="4 7" id="KW-0133">Cell shape</keyword>
<evidence type="ECO:0000256" key="7">
    <source>
        <dbReference type="PROSITE-ProRule" id="PRU01373"/>
    </source>
</evidence>
<dbReference type="RefSeq" id="WP_105044740.1">
    <property type="nucleotide sequence ID" value="NZ_MQWA01000001.1"/>
</dbReference>
<keyword evidence="3" id="KW-0808">Transferase</keyword>
<sequence length="222" mass="24639">MKKQILVLFGVACVALLSSCQQTPSLGAYDAYNRPASKPSNPNNVRVKVSTSNQMAYVMEGNKALLVMPISVGTASTPTPKGNFTIYSKQEYRRAQTHGYYVYGNGQYGQGYLRNKPAGTSFVGTPMPYWMEFKSAYGFHTGWMKDRPCTHGCIRMHHNVAPKFFAIVKTGTPVSISSSQPEDATIGRNIPRPPDASPLPDFPLDYMVTNKVYKRHKSPIFN</sequence>
<comment type="caution">
    <text evidence="11">The sequence shown here is derived from an EMBL/GenBank/DDBJ whole genome shotgun (WGS) entry which is preliminary data.</text>
</comment>
<evidence type="ECO:0000313" key="11">
    <source>
        <dbReference type="EMBL" id="PQJ27307.1"/>
    </source>
</evidence>
<dbReference type="InterPro" id="IPR050979">
    <property type="entry name" value="LD-transpeptidase"/>
</dbReference>
<dbReference type="PROSITE" id="PS51257">
    <property type="entry name" value="PROKAR_LIPOPROTEIN"/>
    <property type="match status" value="1"/>
</dbReference>
<evidence type="ECO:0000256" key="2">
    <source>
        <dbReference type="ARBA" id="ARBA00005992"/>
    </source>
</evidence>
<feature type="region of interest" description="Disordered" evidence="8">
    <location>
        <begin position="175"/>
        <end position="198"/>
    </location>
</feature>
<evidence type="ECO:0000256" key="9">
    <source>
        <dbReference type="SAM" id="SignalP"/>
    </source>
</evidence>
<dbReference type="Gene3D" id="2.40.440.10">
    <property type="entry name" value="L,D-transpeptidase catalytic domain-like"/>
    <property type="match status" value="1"/>
</dbReference>
<comment type="similarity">
    <text evidence="2">Belongs to the YkuD family.</text>
</comment>